<dbReference type="InParanoid" id="K5UGT8"/>
<protein>
    <recommendedName>
        <fullName evidence="3">F-box domain-containing protein</fullName>
    </recommendedName>
</protein>
<reference evidence="1 2" key="1">
    <citation type="journal article" date="2012" name="BMC Genomics">
        <title>Comparative genomics of the white-rot fungi, Phanerochaete carnosa and P. chrysosporium, to elucidate the genetic basis of the distinct wood types they colonize.</title>
        <authorList>
            <person name="Suzuki H."/>
            <person name="MacDonald J."/>
            <person name="Syed K."/>
            <person name="Salamov A."/>
            <person name="Hori C."/>
            <person name="Aerts A."/>
            <person name="Henrissat B."/>
            <person name="Wiebenga A."/>
            <person name="vanKuyk P.A."/>
            <person name="Barry K."/>
            <person name="Lindquist E."/>
            <person name="LaButti K."/>
            <person name="Lapidus A."/>
            <person name="Lucas S."/>
            <person name="Coutinho P."/>
            <person name="Gong Y."/>
            <person name="Samejima M."/>
            <person name="Mahadevan R."/>
            <person name="Abou-Zaid M."/>
            <person name="de Vries R.P."/>
            <person name="Igarashi K."/>
            <person name="Yadav J.S."/>
            <person name="Grigoriev I.V."/>
            <person name="Master E.R."/>
        </authorList>
    </citation>
    <scope>NUCLEOTIDE SEQUENCE [LARGE SCALE GENOMIC DNA]</scope>
    <source>
        <strain evidence="1 2">HHB-10118-sp</strain>
    </source>
</reference>
<evidence type="ECO:0008006" key="3">
    <source>
        <dbReference type="Google" id="ProtNLM"/>
    </source>
</evidence>
<keyword evidence="2" id="KW-1185">Reference proteome</keyword>
<dbReference type="EMBL" id="JH930809">
    <property type="protein sequence ID" value="EKM48696.1"/>
    <property type="molecule type" value="Genomic_DNA"/>
</dbReference>
<gene>
    <name evidence="1" type="ORF">PHACADRAFT_214698</name>
</gene>
<dbReference type="HOGENOM" id="CLU_696582_0_0_1"/>
<dbReference type="KEGG" id="pco:PHACADRAFT_214698"/>
<proteinExistence type="predicted"/>
<dbReference type="AlphaFoldDB" id="K5UGT8"/>
<accession>K5UGT8</accession>
<dbReference type="RefSeq" id="XP_007402750.1">
    <property type="nucleotide sequence ID" value="XM_007402688.1"/>
</dbReference>
<name>K5UGT8_PHACS</name>
<evidence type="ECO:0000313" key="1">
    <source>
        <dbReference type="EMBL" id="EKM48696.1"/>
    </source>
</evidence>
<organism evidence="1 2">
    <name type="scientific">Phanerochaete carnosa (strain HHB-10118-sp)</name>
    <name type="common">White-rot fungus</name>
    <name type="synonym">Peniophora carnosa</name>
    <dbReference type="NCBI Taxonomy" id="650164"/>
    <lineage>
        <taxon>Eukaryota</taxon>
        <taxon>Fungi</taxon>
        <taxon>Dikarya</taxon>
        <taxon>Basidiomycota</taxon>
        <taxon>Agaricomycotina</taxon>
        <taxon>Agaricomycetes</taxon>
        <taxon>Polyporales</taxon>
        <taxon>Phanerochaetaceae</taxon>
        <taxon>Phanerochaete</taxon>
    </lineage>
</organism>
<dbReference type="GeneID" id="18913571"/>
<evidence type="ECO:0000313" key="2">
    <source>
        <dbReference type="Proteomes" id="UP000008370"/>
    </source>
</evidence>
<dbReference type="Proteomes" id="UP000008370">
    <property type="component" value="Unassembled WGS sequence"/>
</dbReference>
<sequence length="396" mass="45837">MTLLARFHTLSLVVKLPGESSVVSLFLQDFVNEPVFAELKRRQYVKSLTLHWSHEGVKSEIDFEHVLPQYLSLFPGLLALELCGVIYKRPEQHISQRFHLQSLTIDGYLYNHRFHGQHDQRALCDLICLFPTLKELKLQQVCDPHGEGDNDVDDSYDVEIEHLPRINSVVFDDSGAPLVLLRVLRTAEVRYIDIAKLYSYHTQSVVNACAATLEHLNCTLKFVDYVKDKQYMLPNVKLANLSVLRRLTVVVELADHQDDTEELSFLKDEPWSTLATFFVALRKRPDSVPPLEYIELQLELSRSIRNNDGDQIMAEARRVFSHHQRFVYRADTELSRLVDDGLVESVKVQWRGGIQWKRTWILQHHSCLNVPIVRAFPQLDKKDCLRLLHEVCECDG</sequence>